<proteinExistence type="predicted"/>
<protein>
    <recommendedName>
        <fullName evidence="4">Sugar phosphate transporter domain-containing protein</fullName>
    </recommendedName>
</protein>
<sequence length="181" mass="18745">ALLSGVFALGFNLLKYGIVQRLSATHTAFAGNFNKAVTIVLAMGLGLEPYPTDGWGWLMVASYMGNIGAFTGYNIAKLQFLQPSREEDLGSPLDSDEKEPLHHPESTADDLEEKHSSSEDDEWESQAMVTPDGGCLCSFVGGGPQKAAVIEGYSGPAAQPLTGGPGHAAKGGGFGGSAGSP</sequence>
<feature type="region of interest" description="Disordered" evidence="1">
    <location>
        <begin position="86"/>
        <end position="129"/>
    </location>
</feature>
<evidence type="ECO:0000313" key="2">
    <source>
        <dbReference type="EMBL" id="CAK0909683.1"/>
    </source>
</evidence>
<reference evidence="2" key="1">
    <citation type="submission" date="2023-10" db="EMBL/GenBank/DDBJ databases">
        <authorList>
            <person name="Chen Y."/>
            <person name="Shah S."/>
            <person name="Dougan E. K."/>
            <person name="Thang M."/>
            <person name="Chan C."/>
        </authorList>
    </citation>
    <scope>NUCLEOTIDE SEQUENCE [LARGE SCALE GENOMIC DNA]</scope>
</reference>
<feature type="compositionally biased region" description="Gly residues" evidence="1">
    <location>
        <begin position="163"/>
        <end position="181"/>
    </location>
</feature>
<gene>
    <name evidence="2" type="ORF">PCOR1329_LOCUS84038</name>
</gene>
<name>A0ABN9YAM0_9DINO</name>
<accession>A0ABN9YAM0</accession>
<evidence type="ECO:0008006" key="4">
    <source>
        <dbReference type="Google" id="ProtNLM"/>
    </source>
</evidence>
<evidence type="ECO:0000313" key="3">
    <source>
        <dbReference type="Proteomes" id="UP001189429"/>
    </source>
</evidence>
<keyword evidence="3" id="KW-1185">Reference proteome</keyword>
<evidence type="ECO:0000256" key="1">
    <source>
        <dbReference type="SAM" id="MobiDB-lite"/>
    </source>
</evidence>
<dbReference type="EMBL" id="CAUYUJ010022240">
    <property type="protein sequence ID" value="CAK0909683.1"/>
    <property type="molecule type" value="Genomic_DNA"/>
</dbReference>
<organism evidence="2 3">
    <name type="scientific">Prorocentrum cordatum</name>
    <dbReference type="NCBI Taxonomy" id="2364126"/>
    <lineage>
        <taxon>Eukaryota</taxon>
        <taxon>Sar</taxon>
        <taxon>Alveolata</taxon>
        <taxon>Dinophyceae</taxon>
        <taxon>Prorocentrales</taxon>
        <taxon>Prorocentraceae</taxon>
        <taxon>Prorocentrum</taxon>
    </lineage>
</organism>
<dbReference type="Proteomes" id="UP001189429">
    <property type="component" value="Unassembled WGS sequence"/>
</dbReference>
<feature type="compositionally biased region" description="Basic and acidic residues" evidence="1">
    <location>
        <begin position="98"/>
        <end position="118"/>
    </location>
</feature>
<feature type="non-terminal residue" evidence="2">
    <location>
        <position position="1"/>
    </location>
</feature>
<comment type="caution">
    <text evidence="2">The sequence shown here is derived from an EMBL/GenBank/DDBJ whole genome shotgun (WGS) entry which is preliminary data.</text>
</comment>
<feature type="region of interest" description="Disordered" evidence="1">
    <location>
        <begin position="155"/>
        <end position="181"/>
    </location>
</feature>